<sequence>MHVVFYTISVQINLIFEIIIYSPLERFTIERCFRLSNKKNWIQVDGLDFYWEMENGKFQFEGDDAVLFWIESAMGSLIESIEEISGEEASNLVLETTGYRQGIVVGEYFQKMKNVDVNEAARLITNTYAAAGWGNFKLGKLNMEECTATVYLKDSWEHKINIAKGKNHGGILLPAHFAGIFTELFGTNIWYDVEKYQLHGHDSTVVHYAPLDITVNDNIHRLSRQKELEEIMKLEALVEDKTRELEELITKLSSPIIPVLDGIVVVPLLGKYEEKRSEELVQKTLEKLPKHDADYLLLDLTGLDEDINEHTVSLIEKLGTSTSIIGMQTILVGISPALSRVMVQSGVKLSGFECFYSLQHGIHYALAEMGRSIR</sequence>
<dbReference type="InterPro" id="IPR051932">
    <property type="entry name" value="Bact_StressResp_Reg"/>
</dbReference>
<dbReference type="InterPro" id="IPR036513">
    <property type="entry name" value="STAS_dom_sf"/>
</dbReference>
<evidence type="ECO:0000259" key="2">
    <source>
        <dbReference type="PROSITE" id="PS50801"/>
    </source>
</evidence>
<name>A0A1I0CNH9_9BACI</name>
<reference evidence="3 4" key="1">
    <citation type="submission" date="2016-10" db="EMBL/GenBank/DDBJ databases">
        <authorList>
            <person name="de Groot N.N."/>
        </authorList>
    </citation>
    <scope>NUCLEOTIDE SEQUENCE [LARGE SCALE GENOMIC DNA]</scope>
    <source>
        <strain evidence="3 4">IBRC-M 10780</strain>
    </source>
</reference>
<protein>
    <submittedName>
        <fullName evidence="3">Anti-anti-sigma regulatory factor (Antagonist of anti-sigma factor)</fullName>
    </submittedName>
</protein>
<gene>
    <name evidence="3" type="ORF">SAMN05216389_1076</name>
</gene>
<dbReference type="STRING" id="930131.SAMN05216389_1076"/>
<dbReference type="Pfam" id="PF01740">
    <property type="entry name" value="STAS"/>
    <property type="match status" value="1"/>
</dbReference>
<evidence type="ECO:0000256" key="1">
    <source>
        <dbReference type="SAM" id="Coils"/>
    </source>
</evidence>
<feature type="coiled-coil region" evidence="1">
    <location>
        <begin position="224"/>
        <end position="251"/>
    </location>
</feature>
<evidence type="ECO:0000313" key="4">
    <source>
        <dbReference type="Proteomes" id="UP000198618"/>
    </source>
</evidence>
<organism evidence="3 4">
    <name type="scientific">Oceanobacillus limi</name>
    <dbReference type="NCBI Taxonomy" id="930131"/>
    <lineage>
        <taxon>Bacteria</taxon>
        <taxon>Bacillati</taxon>
        <taxon>Bacillota</taxon>
        <taxon>Bacilli</taxon>
        <taxon>Bacillales</taxon>
        <taxon>Bacillaceae</taxon>
        <taxon>Oceanobacillus</taxon>
    </lineage>
</organism>
<dbReference type="CDD" id="cd07041">
    <property type="entry name" value="STAS_RsbR_RsbS_like"/>
    <property type="match status" value="1"/>
</dbReference>
<dbReference type="PROSITE" id="PS50801">
    <property type="entry name" value="STAS"/>
    <property type="match status" value="1"/>
</dbReference>
<dbReference type="Gene3D" id="3.30.750.24">
    <property type="entry name" value="STAS domain"/>
    <property type="match status" value="1"/>
</dbReference>
<dbReference type="EMBL" id="FOHE01000007">
    <property type="protein sequence ID" value="SET21257.1"/>
    <property type="molecule type" value="Genomic_DNA"/>
</dbReference>
<dbReference type="InterPro" id="IPR002645">
    <property type="entry name" value="STAS_dom"/>
</dbReference>
<dbReference type="SUPFAM" id="SSF52091">
    <property type="entry name" value="SpoIIaa-like"/>
    <property type="match status" value="1"/>
</dbReference>
<feature type="domain" description="STAS" evidence="2">
    <location>
        <begin position="253"/>
        <end position="365"/>
    </location>
</feature>
<keyword evidence="1" id="KW-0175">Coiled coil</keyword>
<dbReference type="AlphaFoldDB" id="A0A1I0CNH9"/>
<accession>A0A1I0CNH9</accession>
<dbReference type="Proteomes" id="UP000198618">
    <property type="component" value="Unassembled WGS sequence"/>
</dbReference>
<dbReference type="PANTHER" id="PTHR33745">
    <property type="entry name" value="RSBT ANTAGONIST PROTEIN RSBS-RELATED"/>
    <property type="match status" value="1"/>
</dbReference>
<evidence type="ECO:0000313" key="3">
    <source>
        <dbReference type="EMBL" id="SET21257.1"/>
    </source>
</evidence>
<keyword evidence="4" id="KW-1185">Reference proteome</keyword>
<proteinExistence type="predicted"/>